<keyword evidence="8 10" id="KW-0464">Manganese</keyword>
<dbReference type="InterPro" id="IPR042206">
    <property type="entry name" value="CRISPR-assoc_Cas1_C"/>
</dbReference>
<accession>A0A8A0RM40</accession>
<dbReference type="Gene3D" id="3.100.10.20">
    <property type="entry name" value="CRISPR-associated endonuclease Cas1, N-terminal domain"/>
    <property type="match status" value="1"/>
</dbReference>
<dbReference type="Proteomes" id="UP000662904">
    <property type="component" value="Chromosome"/>
</dbReference>
<dbReference type="GO" id="GO:0016787">
    <property type="term" value="F:hydrolase activity"/>
    <property type="evidence" value="ECO:0007669"/>
    <property type="project" value="UniProtKB-KW"/>
</dbReference>
<dbReference type="Pfam" id="PF01867">
    <property type="entry name" value="Cas_Cas1"/>
    <property type="match status" value="1"/>
</dbReference>
<dbReference type="GO" id="GO:0004519">
    <property type="term" value="F:endonuclease activity"/>
    <property type="evidence" value="ECO:0007669"/>
    <property type="project" value="UniProtKB-UniRule"/>
</dbReference>
<keyword evidence="5 10" id="KW-0460">Magnesium</keyword>
<feature type="binding site" evidence="10">
    <location>
        <position position="158"/>
    </location>
    <ligand>
        <name>Mn(2+)</name>
        <dbReference type="ChEBI" id="CHEBI:29035"/>
    </ligand>
</feature>
<dbReference type="CDD" id="cd09634">
    <property type="entry name" value="Cas1_I-II-III"/>
    <property type="match status" value="1"/>
</dbReference>
<dbReference type="GO" id="GO:0043571">
    <property type="term" value="P:maintenance of CRISPR repeat elements"/>
    <property type="evidence" value="ECO:0007669"/>
    <property type="project" value="UniProtKB-UniRule"/>
</dbReference>
<dbReference type="InterPro" id="IPR050646">
    <property type="entry name" value="Cas1"/>
</dbReference>
<dbReference type="PANTHER" id="PTHR34353:SF2">
    <property type="entry name" value="CRISPR-ASSOCIATED ENDONUCLEASE CAS1 1"/>
    <property type="match status" value="1"/>
</dbReference>
<reference evidence="11" key="1">
    <citation type="submission" date="2020-07" db="EMBL/GenBank/DDBJ databases">
        <title>Koleobacter methoxysyntrophicus gen. nov., sp. nov., a novel anaerobic bacterium isolated from deep subsurface oil field and proposal of Koleobacterales ord. nov. in the phylum Firmicutes.</title>
        <authorList>
            <person name="Sakamoto S."/>
            <person name="Tamaki H."/>
        </authorList>
    </citation>
    <scope>NUCLEOTIDE SEQUENCE</scope>
    <source>
        <strain evidence="11">NRmbB1</strain>
    </source>
</reference>
<evidence type="ECO:0000256" key="10">
    <source>
        <dbReference type="HAMAP-Rule" id="MF_01470"/>
    </source>
</evidence>
<comment type="similarity">
    <text evidence="10">Belongs to the CRISPR-associated endonuclease Cas1 family.</text>
</comment>
<evidence type="ECO:0000256" key="7">
    <source>
        <dbReference type="ARBA" id="ARBA00023125"/>
    </source>
</evidence>
<evidence type="ECO:0000313" key="12">
    <source>
        <dbReference type="Proteomes" id="UP000662904"/>
    </source>
</evidence>
<evidence type="ECO:0000256" key="5">
    <source>
        <dbReference type="ARBA" id="ARBA00022842"/>
    </source>
</evidence>
<evidence type="ECO:0000256" key="4">
    <source>
        <dbReference type="ARBA" id="ARBA00022801"/>
    </source>
</evidence>
<comment type="function">
    <text evidence="10">CRISPR (clustered regularly interspaced short palindromic repeat), is an adaptive immune system that provides protection against mobile genetic elements (viruses, transposable elements and conjugative plasmids). CRISPR clusters contain spacers, sequences complementary to antecedent mobile elements, and target invading nucleic acids. CRISPR clusters are transcribed and processed into CRISPR RNA (crRNA). Acts as a dsDNA endonuclease. Involved in the integration of spacer DNA into the CRISPR cassette.</text>
</comment>
<comment type="cofactor">
    <cofactor evidence="10">
        <name>Mg(2+)</name>
        <dbReference type="ChEBI" id="CHEBI:18420"/>
    </cofactor>
    <cofactor evidence="10">
        <name>Mn(2+)</name>
        <dbReference type="ChEBI" id="CHEBI:29035"/>
    </cofactor>
</comment>
<dbReference type="GO" id="GO:0051607">
    <property type="term" value="P:defense response to virus"/>
    <property type="evidence" value="ECO:0007669"/>
    <property type="project" value="UniProtKB-UniRule"/>
</dbReference>
<keyword evidence="1 10" id="KW-0540">Nuclease</keyword>
<evidence type="ECO:0000256" key="3">
    <source>
        <dbReference type="ARBA" id="ARBA00022759"/>
    </source>
</evidence>
<dbReference type="HAMAP" id="MF_01470">
    <property type="entry name" value="Cas1"/>
    <property type="match status" value="1"/>
</dbReference>
<evidence type="ECO:0000256" key="6">
    <source>
        <dbReference type="ARBA" id="ARBA00023118"/>
    </source>
</evidence>
<protein>
    <recommendedName>
        <fullName evidence="10">CRISPR-associated endonuclease Cas1</fullName>
        <ecNumber evidence="10">3.1.-.-</ecNumber>
    </recommendedName>
</protein>
<dbReference type="EC" id="3.1.-.-" evidence="10"/>
<keyword evidence="3 10" id="KW-0255">Endonuclease</keyword>
<keyword evidence="4 10" id="KW-0378">Hydrolase</keyword>
<dbReference type="PANTHER" id="PTHR34353">
    <property type="entry name" value="CRISPR-ASSOCIATED ENDONUCLEASE CAS1 1"/>
    <property type="match status" value="1"/>
</dbReference>
<keyword evidence="12" id="KW-1185">Reference proteome</keyword>
<dbReference type="AlphaFoldDB" id="A0A8A0RM40"/>
<evidence type="ECO:0000313" key="11">
    <source>
        <dbReference type="EMBL" id="QSQ08589.1"/>
    </source>
</evidence>
<keyword evidence="2 10" id="KW-0479">Metal-binding</keyword>
<proteinExistence type="inferred from homology"/>
<evidence type="ECO:0000256" key="9">
    <source>
        <dbReference type="ARBA" id="ARBA00038592"/>
    </source>
</evidence>
<evidence type="ECO:0000256" key="2">
    <source>
        <dbReference type="ARBA" id="ARBA00022723"/>
    </source>
</evidence>
<feature type="binding site" evidence="10">
    <location>
        <position position="223"/>
    </location>
    <ligand>
        <name>Mn(2+)</name>
        <dbReference type="ChEBI" id="CHEBI:29035"/>
    </ligand>
</feature>
<dbReference type="NCBIfam" id="TIGR00287">
    <property type="entry name" value="cas1"/>
    <property type="match status" value="1"/>
</dbReference>
<dbReference type="EMBL" id="CP059066">
    <property type="protein sequence ID" value="QSQ08589.1"/>
    <property type="molecule type" value="Genomic_DNA"/>
</dbReference>
<dbReference type="Gene3D" id="1.20.120.920">
    <property type="entry name" value="CRISPR-associated endonuclease Cas1, C-terminal domain"/>
    <property type="match status" value="1"/>
</dbReference>
<organism evidence="11 12">
    <name type="scientific">Koleobacter methoxysyntrophicus</name>
    <dbReference type="NCBI Taxonomy" id="2751313"/>
    <lineage>
        <taxon>Bacteria</taxon>
        <taxon>Bacillati</taxon>
        <taxon>Bacillota</taxon>
        <taxon>Clostridia</taxon>
        <taxon>Koleobacterales</taxon>
        <taxon>Koleobacteraceae</taxon>
        <taxon>Koleobacter</taxon>
    </lineage>
</organism>
<evidence type="ECO:0000256" key="1">
    <source>
        <dbReference type="ARBA" id="ARBA00022722"/>
    </source>
</evidence>
<evidence type="ECO:0000256" key="8">
    <source>
        <dbReference type="ARBA" id="ARBA00023211"/>
    </source>
</evidence>
<dbReference type="InterPro" id="IPR042211">
    <property type="entry name" value="CRISPR-assoc_Cas1_N"/>
</dbReference>
<sequence>MSYLYVTEPGTRIQIKDRQIIAEKKDGLKIMLPIEKLEGLIIVGNSWMNAGCAVELLERGIPVTYLSSRGRFFGRLESTRHINIERQREQFRCGDDAKFCLSMAIKFISGKIHNQIVVLRRFSRNRDRQKTEEIVEFIKKIKEKTETASSIEQIMGYEGTASKKYFEGLSLLIDREFRFNGRTRMPPRDPFNSLLSFGYTLLLYEAYTAVVNKGLHPYAGIMHKDRQGHPALASDLIEEWRPIIVDSLSFSLLEKGTFKKEDFIKNEKNGGVYLDKNQTKKFIKEFEKKLRTEAGYLENIKGRMSFRRALQHQTGMLAKAIENRETSFYNPVKIR</sequence>
<name>A0A8A0RM40_9FIRM</name>
<dbReference type="InterPro" id="IPR002729">
    <property type="entry name" value="CRISPR-assoc_Cas1"/>
</dbReference>
<gene>
    <name evidence="11" type="primary">cas1_2</name>
    <name evidence="10" type="synonym">cas1</name>
    <name evidence="11" type="ORF">H0A61_00922</name>
</gene>
<comment type="subunit">
    <text evidence="9 10">Homodimer, forms a heterotetramer with a Cas2 homodimer.</text>
</comment>
<dbReference type="GO" id="GO:0046872">
    <property type="term" value="F:metal ion binding"/>
    <property type="evidence" value="ECO:0007669"/>
    <property type="project" value="UniProtKB-UniRule"/>
</dbReference>
<dbReference type="KEGG" id="kme:H0A61_00922"/>
<feature type="binding site" evidence="10">
    <location>
        <position position="238"/>
    </location>
    <ligand>
        <name>Mn(2+)</name>
        <dbReference type="ChEBI" id="CHEBI:29035"/>
    </ligand>
</feature>
<keyword evidence="6 10" id="KW-0051">Antiviral defense</keyword>
<keyword evidence="7 10" id="KW-0238">DNA-binding</keyword>
<dbReference type="GO" id="GO:0003677">
    <property type="term" value="F:DNA binding"/>
    <property type="evidence" value="ECO:0007669"/>
    <property type="project" value="UniProtKB-KW"/>
</dbReference>
<dbReference type="RefSeq" id="WP_206708795.1">
    <property type="nucleotide sequence ID" value="NZ_CP059066.1"/>
</dbReference>